<name>A0A0C3JGF5_PISTI</name>
<proteinExistence type="predicted"/>
<evidence type="ECO:0000313" key="2">
    <source>
        <dbReference type="Proteomes" id="UP000054217"/>
    </source>
</evidence>
<dbReference type="Proteomes" id="UP000054217">
    <property type="component" value="Unassembled WGS sequence"/>
</dbReference>
<reference evidence="1 2" key="1">
    <citation type="submission" date="2014-04" db="EMBL/GenBank/DDBJ databases">
        <authorList>
            <consortium name="DOE Joint Genome Institute"/>
            <person name="Kuo A."/>
            <person name="Kohler A."/>
            <person name="Costa M.D."/>
            <person name="Nagy L.G."/>
            <person name="Floudas D."/>
            <person name="Copeland A."/>
            <person name="Barry K.W."/>
            <person name="Cichocki N."/>
            <person name="Veneault-Fourrey C."/>
            <person name="LaButti K."/>
            <person name="Lindquist E.A."/>
            <person name="Lipzen A."/>
            <person name="Lundell T."/>
            <person name="Morin E."/>
            <person name="Murat C."/>
            <person name="Sun H."/>
            <person name="Tunlid A."/>
            <person name="Henrissat B."/>
            <person name="Grigoriev I.V."/>
            <person name="Hibbett D.S."/>
            <person name="Martin F."/>
            <person name="Nordberg H.P."/>
            <person name="Cantor M.N."/>
            <person name="Hua S.X."/>
        </authorList>
    </citation>
    <scope>NUCLEOTIDE SEQUENCE [LARGE SCALE GENOMIC DNA]</scope>
    <source>
        <strain evidence="1 2">Marx 270</strain>
    </source>
</reference>
<protein>
    <submittedName>
        <fullName evidence="1">Uncharacterized protein</fullName>
    </submittedName>
</protein>
<organism evidence="1 2">
    <name type="scientific">Pisolithus tinctorius Marx 270</name>
    <dbReference type="NCBI Taxonomy" id="870435"/>
    <lineage>
        <taxon>Eukaryota</taxon>
        <taxon>Fungi</taxon>
        <taxon>Dikarya</taxon>
        <taxon>Basidiomycota</taxon>
        <taxon>Agaricomycotina</taxon>
        <taxon>Agaricomycetes</taxon>
        <taxon>Agaricomycetidae</taxon>
        <taxon>Boletales</taxon>
        <taxon>Sclerodermatineae</taxon>
        <taxon>Pisolithaceae</taxon>
        <taxon>Pisolithus</taxon>
    </lineage>
</organism>
<dbReference type="InParanoid" id="A0A0C3JGF5"/>
<dbReference type="AlphaFoldDB" id="A0A0C3JGF5"/>
<sequence length="123" mass="13659">MVLIIHLFTVLISGQGPDPHVVVTFERVMAHQLHTRTEELLSMPTDDIKIGCGHPVDWEFKAQGHVVIEHLKRCIVLPDTHESIHISAFQDLETIFSESSLDSIFEGPAHRMGSPASGPFTVP</sequence>
<evidence type="ECO:0000313" key="1">
    <source>
        <dbReference type="EMBL" id="KIN96701.1"/>
    </source>
</evidence>
<gene>
    <name evidence="1" type="ORF">M404DRAFT_33043</name>
</gene>
<dbReference type="HOGENOM" id="CLU_2016204_0_0_1"/>
<reference evidence="2" key="2">
    <citation type="submission" date="2015-01" db="EMBL/GenBank/DDBJ databases">
        <title>Evolutionary Origins and Diversification of the Mycorrhizal Mutualists.</title>
        <authorList>
            <consortium name="DOE Joint Genome Institute"/>
            <consortium name="Mycorrhizal Genomics Consortium"/>
            <person name="Kohler A."/>
            <person name="Kuo A."/>
            <person name="Nagy L.G."/>
            <person name="Floudas D."/>
            <person name="Copeland A."/>
            <person name="Barry K.W."/>
            <person name="Cichocki N."/>
            <person name="Veneault-Fourrey C."/>
            <person name="LaButti K."/>
            <person name="Lindquist E.A."/>
            <person name="Lipzen A."/>
            <person name="Lundell T."/>
            <person name="Morin E."/>
            <person name="Murat C."/>
            <person name="Riley R."/>
            <person name="Ohm R."/>
            <person name="Sun H."/>
            <person name="Tunlid A."/>
            <person name="Henrissat B."/>
            <person name="Grigoriev I.V."/>
            <person name="Hibbett D.S."/>
            <person name="Martin F."/>
        </authorList>
    </citation>
    <scope>NUCLEOTIDE SEQUENCE [LARGE SCALE GENOMIC DNA]</scope>
    <source>
        <strain evidence="2">Marx 270</strain>
    </source>
</reference>
<keyword evidence="2" id="KW-1185">Reference proteome</keyword>
<dbReference type="EMBL" id="KN832042">
    <property type="protein sequence ID" value="KIN96701.1"/>
    <property type="molecule type" value="Genomic_DNA"/>
</dbReference>
<accession>A0A0C3JGF5</accession>